<dbReference type="EMBL" id="JAEQMG010000163">
    <property type="protein sequence ID" value="MBK6089956.1"/>
    <property type="molecule type" value="Genomic_DNA"/>
</dbReference>
<evidence type="ECO:0000256" key="5">
    <source>
        <dbReference type="HAMAP-Rule" id="MF_00844"/>
    </source>
</evidence>
<dbReference type="Pfam" id="PF05670">
    <property type="entry name" value="NFACT-R_1"/>
    <property type="match status" value="1"/>
</dbReference>
<gene>
    <name evidence="5" type="primary">rqcH</name>
    <name evidence="7" type="ORF">JKK62_15125</name>
</gene>
<evidence type="ECO:0000256" key="4">
    <source>
        <dbReference type="ARBA" id="ARBA00022917"/>
    </source>
</evidence>
<keyword evidence="4 5" id="KW-0648">Protein biosynthesis</keyword>
<dbReference type="Gene3D" id="2.30.310.10">
    <property type="entry name" value="ibrinogen binding protein from staphylococcus aureus domain"/>
    <property type="match status" value="1"/>
</dbReference>
<dbReference type="Gene3D" id="1.10.8.50">
    <property type="match status" value="1"/>
</dbReference>
<keyword evidence="2 5" id="KW-0699">rRNA-binding</keyword>
<dbReference type="InterPro" id="IPR008532">
    <property type="entry name" value="NFACT_RNA-bd"/>
</dbReference>
<dbReference type="AlphaFoldDB" id="A0A935C3W5"/>
<dbReference type="GO" id="GO:1990112">
    <property type="term" value="C:RQC complex"/>
    <property type="evidence" value="ECO:0007669"/>
    <property type="project" value="TreeGrafter"/>
</dbReference>
<sequence>MAFDGIMMTMVRREMSDVLISSRVSQIYQPARDELVFAFRTQEGTKKVLIRLSDSARVHISACSIENPPVPPMLCMLLRKRLGGARLSDITQPKNERVMCLHFEAVNEIGDREQLRLYIEIMGRYSNAVLTDGEDKVIDTVRRIDFSVSEERVLLPKMPYELPRMQDKLCIEECTAEEIVERIEALGGDDRAVLNTIQGTSPMVAREICFRASQSDMLTQVQALKEMVESGRGEPTLIDKADGSPMDFCFMDVRQYEGALNVRHFDTYSELLDTFFSDRDRIARMKAKSADIGKLLSNTIDRLSRKINLQRADLKKCADREQLRIKGDLLQANLYRVERGATAVTVENFYAEDNAPMTIRLNPTISPAMNAQRFYKEYNKAKTRETMLTEQIEKATEELSYIEGVQDELSRCETESELSAIRAELREQGYIKAQKGNIKRKDKPLPPIEYTSSDGFRILVGRNNKQNDHLTLKTAQKNDMWLHTKGIHGTHVIICAEGKEISDTAIMEAAQIAAAHSKGKDSTQVPVDYTRVKNVSKPNGALPGKVIYVRYNTVYVKPHIPS</sequence>
<keyword evidence="3 5" id="KW-0694">RNA-binding</keyword>
<dbReference type="PANTHER" id="PTHR15239:SF6">
    <property type="entry name" value="RIBOSOME QUALITY CONTROL COMPLEX SUBUNIT NEMF"/>
    <property type="match status" value="1"/>
</dbReference>
<dbReference type="RefSeq" id="WP_201428646.1">
    <property type="nucleotide sequence ID" value="NZ_JAEQMG010000163.1"/>
</dbReference>
<name>A0A935C3W5_9FIRM</name>
<comment type="subunit">
    <text evidence="5">Associates with stalled 50S ribosomal subunits. Binds to RqcP.</text>
</comment>
<dbReference type="InterPro" id="IPR051608">
    <property type="entry name" value="RQC_Subunit_NEMF"/>
</dbReference>
<evidence type="ECO:0000313" key="8">
    <source>
        <dbReference type="Proteomes" id="UP000633365"/>
    </source>
</evidence>
<dbReference type="GO" id="GO:0000049">
    <property type="term" value="F:tRNA binding"/>
    <property type="evidence" value="ECO:0007669"/>
    <property type="project" value="UniProtKB-UniRule"/>
</dbReference>
<dbReference type="InterPro" id="IPR043682">
    <property type="entry name" value="RqcH_bacterial"/>
</dbReference>
<comment type="similarity">
    <text evidence="5">Belongs to the NEMF family.</text>
</comment>
<evidence type="ECO:0000256" key="1">
    <source>
        <dbReference type="ARBA" id="ARBA00022555"/>
    </source>
</evidence>
<evidence type="ECO:0000256" key="2">
    <source>
        <dbReference type="ARBA" id="ARBA00022730"/>
    </source>
</evidence>
<dbReference type="GO" id="GO:0072344">
    <property type="term" value="P:rescue of stalled ribosome"/>
    <property type="evidence" value="ECO:0007669"/>
    <property type="project" value="UniProtKB-UniRule"/>
</dbReference>
<reference evidence="7" key="1">
    <citation type="submission" date="2021-01" db="EMBL/GenBank/DDBJ databases">
        <title>Genome public.</title>
        <authorList>
            <person name="Liu C."/>
            <person name="Sun Q."/>
        </authorList>
    </citation>
    <scope>NUCLEOTIDE SEQUENCE</scope>
    <source>
        <strain evidence="7">M6</strain>
    </source>
</reference>
<comment type="function">
    <text evidence="5">Key component of the ribosome quality control system (RQC), a ribosome-associated complex that mediates the extraction of incompletely synthesized nascent chains from stalled ribosomes and their subsequent degradation. RqcH recruits Ala-charged tRNA, and with RqcP directs the elongation of stalled nascent chains on 50S ribosomal subunits, leading to non-templated C-terminal alanine extensions (Ala tail). The Ala tail promotes nascent chain degradation. May add between 1 and at least 8 Ala residues. Binds to stalled 50S ribosomal subunits.</text>
</comment>
<accession>A0A935C3W5</accession>
<dbReference type="HAMAP" id="MF_00844_B">
    <property type="entry name" value="RqcH_B"/>
    <property type="match status" value="1"/>
</dbReference>
<evidence type="ECO:0000259" key="6">
    <source>
        <dbReference type="Pfam" id="PF05670"/>
    </source>
</evidence>
<dbReference type="Proteomes" id="UP000633365">
    <property type="component" value="Unassembled WGS sequence"/>
</dbReference>
<organism evidence="7 8">
    <name type="scientific">Ruminococcus difficilis</name>
    <dbReference type="NCBI Taxonomy" id="2763069"/>
    <lineage>
        <taxon>Bacteria</taxon>
        <taxon>Bacillati</taxon>
        <taxon>Bacillota</taxon>
        <taxon>Clostridia</taxon>
        <taxon>Eubacteriales</taxon>
        <taxon>Oscillospiraceae</taxon>
        <taxon>Ruminococcus</taxon>
    </lineage>
</organism>
<evidence type="ECO:0000313" key="7">
    <source>
        <dbReference type="EMBL" id="MBK6089956.1"/>
    </source>
</evidence>
<keyword evidence="1 5" id="KW-0820">tRNA-binding</keyword>
<dbReference type="GO" id="GO:0043023">
    <property type="term" value="F:ribosomal large subunit binding"/>
    <property type="evidence" value="ECO:0007669"/>
    <property type="project" value="UniProtKB-UniRule"/>
</dbReference>
<evidence type="ECO:0000256" key="3">
    <source>
        <dbReference type="ARBA" id="ARBA00022884"/>
    </source>
</evidence>
<comment type="caution">
    <text evidence="7">The sequence shown here is derived from an EMBL/GenBank/DDBJ whole genome shotgun (WGS) entry which is preliminary data.</text>
</comment>
<keyword evidence="8" id="KW-1185">Reference proteome</keyword>
<protein>
    <recommendedName>
        <fullName evidence="5">Rqc2 homolog RqcH</fullName>
        <shortName evidence="5">RqcH</shortName>
    </recommendedName>
</protein>
<dbReference type="GO" id="GO:0019843">
    <property type="term" value="F:rRNA binding"/>
    <property type="evidence" value="ECO:0007669"/>
    <property type="project" value="UniProtKB-UniRule"/>
</dbReference>
<feature type="domain" description="NFACT RNA-binding" evidence="6">
    <location>
        <begin position="450"/>
        <end position="540"/>
    </location>
</feature>
<dbReference type="Pfam" id="PF05833">
    <property type="entry name" value="NFACT_N"/>
    <property type="match status" value="1"/>
</dbReference>
<dbReference type="PANTHER" id="PTHR15239">
    <property type="entry name" value="NUCLEAR EXPORT MEDIATOR FACTOR NEMF"/>
    <property type="match status" value="1"/>
</dbReference>
<proteinExistence type="inferred from homology"/>